<feature type="transmembrane region" description="Helical" evidence="6">
    <location>
        <begin position="92"/>
        <end position="113"/>
    </location>
</feature>
<geneLocation type="plasmid" evidence="8 9">
    <name>pLPU83d</name>
</geneLocation>
<dbReference type="InterPro" id="IPR020846">
    <property type="entry name" value="MFS_dom"/>
</dbReference>
<dbReference type="HOGENOM" id="CLU_001265_61_1_5"/>
<accession>W6SA87</accession>
<keyword evidence="3 6" id="KW-0812">Transmembrane</keyword>
<gene>
    <name evidence="8" type="primary">opdE3</name>
    <name evidence="8" type="ORF">LPU83_pLPU83d_1686</name>
</gene>
<feature type="transmembrane region" description="Helical" evidence="6">
    <location>
        <begin position="35"/>
        <end position="55"/>
    </location>
</feature>
<evidence type="ECO:0000256" key="2">
    <source>
        <dbReference type="ARBA" id="ARBA00022475"/>
    </source>
</evidence>
<dbReference type="PATRIC" id="fig|348824.6.peg.7435"/>
<dbReference type="Pfam" id="PF07690">
    <property type="entry name" value="MFS_1"/>
    <property type="match status" value="1"/>
</dbReference>
<evidence type="ECO:0000313" key="8">
    <source>
        <dbReference type="EMBL" id="CDM63056.1"/>
    </source>
</evidence>
<comment type="subcellular location">
    <subcellularLocation>
        <location evidence="1">Cell membrane</location>
        <topology evidence="1">Multi-pass membrane protein</topology>
    </subcellularLocation>
</comment>
<evidence type="ECO:0000256" key="1">
    <source>
        <dbReference type="ARBA" id="ARBA00004651"/>
    </source>
</evidence>
<evidence type="ECO:0000256" key="3">
    <source>
        <dbReference type="ARBA" id="ARBA00022692"/>
    </source>
</evidence>
<feature type="transmembrane region" description="Helical" evidence="6">
    <location>
        <begin position="283"/>
        <end position="306"/>
    </location>
</feature>
<sequence>MSLCVAVLISSEFMPVSLLSPIASDLGVTEGRAGQAISVSGIFAVLTSLFVARLTKGADRRLVLAAFSLLLVISGVIVTFAPYYPVLMIGRALLGIAIGGFWSMSTAIIMRLVPAHSVPKALATLNAGNAIAATVAAPLGSLLGSYIGWRGAFFAVVPLALTSLVWQWVSLPSLLPQKRDRSPHVFSLLLRKRVSLGMASITLLFAGQFALFTYLRPFLETVTMVSVSTLSLLLLVMGLAGVLGTYVISGLLRTRLFSILGVVPLAMAAVAVGLVAYGSSVTITALLLAGWGLLGTAVPVGWGTWLSRTMPDDAEAGGGLQVAVIQLAITAGASVGGVLFDQAGWQTTFLFAAVALAGSSLFAVLAWRSSERPRR</sequence>
<keyword evidence="9" id="KW-1185">Reference proteome</keyword>
<dbReference type="CDD" id="cd17324">
    <property type="entry name" value="MFS_NepI_like"/>
    <property type="match status" value="1"/>
</dbReference>
<keyword evidence="5 6" id="KW-0472">Membrane</keyword>
<keyword evidence="2" id="KW-1003">Cell membrane</keyword>
<dbReference type="InterPro" id="IPR011701">
    <property type="entry name" value="MFS"/>
</dbReference>
<dbReference type="InterPro" id="IPR036259">
    <property type="entry name" value="MFS_trans_sf"/>
</dbReference>
<evidence type="ECO:0000256" key="4">
    <source>
        <dbReference type="ARBA" id="ARBA00022989"/>
    </source>
</evidence>
<feature type="transmembrane region" description="Helical" evidence="6">
    <location>
        <begin position="125"/>
        <end position="147"/>
    </location>
</feature>
<organism evidence="8 9">
    <name type="scientific">Rhizobium favelukesii</name>
    <dbReference type="NCBI Taxonomy" id="348824"/>
    <lineage>
        <taxon>Bacteria</taxon>
        <taxon>Pseudomonadati</taxon>
        <taxon>Pseudomonadota</taxon>
        <taxon>Alphaproteobacteria</taxon>
        <taxon>Hyphomicrobiales</taxon>
        <taxon>Rhizobiaceae</taxon>
        <taxon>Rhizobium/Agrobacterium group</taxon>
        <taxon>Rhizobium</taxon>
    </lineage>
</organism>
<feature type="domain" description="Major facilitator superfamily (MFS) profile" evidence="7">
    <location>
        <begin position="1"/>
        <end position="371"/>
    </location>
</feature>
<feature type="transmembrane region" description="Helical" evidence="6">
    <location>
        <begin position="227"/>
        <end position="249"/>
    </location>
</feature>
<feature type="transmembrane region" description="Helical" evidence="6">
    <location>
        <begin position="318"/>
        <end position="340"/>
    </location>
</feature>
<dbReference type="PANTHER" id="PTHR43124:SF5">
    <property type="entry name" value="PURINE RIBONUCLEOSIDE EFFLUX PUMP NEPI"/>
    <property type="match status" value="1"/>
</dbReference>
<name>W6SA87_9HYPH</name>
<keyword evidence="8" id="KW-0614">Plasmid</keyword>
<evidence type="ECO:0000256" key="6">
    <source>
        <dbReference type="SAM" id="Phobius"/>
    </source>
</evidence>
<evidence type="ECO:0000313" key="9">
    <source>
        <dbReference type="Proteomes" id="UP000019443"/>
    </source>
</evidence>
<dbReference type="EMBL" id="HG916855">
    <property type="protein sequence ID" value="CDM63056.1"/>
    <property type="molecule type" value="Genomic_DNA"/>
</dbReference>
<dbReference type="Proteomes" id="UP000019443">
    <property type="component" value="Plasmid pLPU83d"/>
</dbReference>
<evidence type="ECO:0000259" key="7">
    <source>
        <dbReference type="PROSITE" id="PS50850"/>
    </source>
</evidence>
<dbReference type="Gene3D" id="1.20.1250.20">
    <property type="entry name" value="MFS general substrate transporter like domains"/>
    <property type="match status" value="1"/>
</dbReference>
<dbReference type="PROSITE" id="PS50850">
    <property type="entry name" value="MFS"/>
    <property type="match status" value="1"/>
</dbReference>
<dbReference type="KEGG" id="rhl:LPU83_pLPU83d_1686"/>
<keyword evidence="4 6" id="KW-1133">Transmembrane helix</keyword>
<reference evidence="8" key="1">
    <citation type="submission" date="2013-11" db="EMBL/GenBank/DDBJ databases">
        <title>Draft genome sequence of the broad-host-range Rhizobium sp. LPU83 strain, a member of the low-genetic diversity Oregon-like Rhizobium sp. group.</title>
        <authorList>
            <person name="Wibberg D."/>
            <person name="Puehler A."/>
            <person name="Schlueter A."/>
        </authorList>
    </citation>
    <scope>NUCLEOTIDE SEQUENCE [LARGE SCALE GENOMIC DNA]</scope>
    <source>
        <strain evidence="8">LPU83</strain>
        <plasmid evidence="8">pLPU83d</plasmid>
    </source>
</reference>
<feature type="transmembrane region" description="Helical" evidence="6">
    <location>
        <begin position="196"/>
        <end position="215"/>
    </location>
</feature>
<feature type="transmembrane region" description="Helical" evidence="6">
    <location>
        <begin position="256"/>
        <end position="277"/>
    </location>
</feature>
<feature type="transmembrane region" description="Helical" evidence="6">
    <location>
        <begin position="346"/>
        <end position="367"/>
    </location>
</feature>
<proteinExistence type="predicted"/>
<dbReference type="PANTHER" id="PTHR43124">
    <property type="entry name" value="PURINE EFFLUX PUMP PBUE"/>
    <property type="match status" value="1"/>
</dbReference>
<dbReference type="InterPro" id="IPR050189">
    <property type="entry name" value="MFS_Efflux_Transporters"/>
</dbReference>
<dbReference type="AlphaFoldDB" id="W6SA87"/>
<dbReference type="SUPFAM" id="SSF103473">
    <property type="entry name" value="MFS general substrate transporter"/>
    <property type="match status" value="1"/>
</dbReference>
<feature type="transmembrane region" description="Helical" evidence="6">
    <location>
        <begin position="153"/>
        <end position="175"/>
    </location>
</feature>
<evidence type="ECO:0000256" key="5">
    <source>
        <dbReference type="ARBA" id="ARBA00023136"/>
    </source>
</evidence>
<feature type="transmembrane region" description="Helical" evidence="6">
    <location>
        <begin position="62"/>
        <end position="86"/>
    </location>
</feature>
<dbReference type="GO" id="GO:0005886">
    <property type="term" value="C:plasma membrane"/>
    <property type="evidence" value="ECO:0007669"/>
    <property type="project" value="UniProtKB-SubCell"/>
</dbReference>
<dbReference type="GO" id="GO:0022857">
    <property type="term" value="F:transmembrane transporter activity"/>
    <property type="evidence" value="ECO:0007669"/>
    <property type="project" value="InterPro"/>
</dbReference>
<protein>
    <submittedName>
        <fullName evidence="8">Transcription regulatory protein opdE</fullName>
    </submittedName>
</protein>